<feature type="transmembrane region" description="Helical" evidence="1">
    <location>
        <begin position="108"/>
        <end position="125"/>
    </location>
</feature>
<evidence type="ECO:0000313" key="3">
    <source>
        <dbReference type="Proteomes" id="UP001652264"/>
    </source>
</evidence>
<sequence length="444" mass="47062">MIIIATVALVVSFIVGRRKTAATPGLLLSLFFLSFAFLGATAWNWSRDQNGAGLPGQIAADPNLYGIGTGAFASAALGASIAAILGGMTSRQLFTFASINRILRTPRLGTITQVASVIALALWLVGQGTNLWFRQNYMDTNGSQAFLTTFSLIGPLAGISAFLIGSISAAAPVRVAAWILASTWWACTSAAGTRLAVGFVLTGLLACILYWLTSRSIPRTLIAFAQGAGLTYLTLATFAVTYVARGTQHGLTRLAALFASPSVPQPFDLNTWVPGLKWLVSSIAASFPLTEQSALRAPPTEIILANLNPLPASLLNIDPYTFERLWPWAWVPLGFVGEVYGAFGPISVTILFFAVALSAGIGAAWLQRKGLDIAIVAILVTTVALGFLAIQYPSRSAGRVISFVTIGPYLAVLVVNLAKLFRLKTRPPTAKQLHQAGAPRDVEV</sequence>
<feature type="transmembrane region" description="Helical" evidence="1">
    <location>
        <begin position="26"/>
        <end position="45"/>
    </location>
</feature>
<keyword evidence="3" id="KW-1185">Reference proteome</keyword>
<feature type="transmembrane region" description="Helical" evidence="1">
    <location>
        <begin position="400"/>
        <end position="421"/>
    </location>
</feature>
<keyword evidence="1" id="KW-0472">Membrane</keyword>
<feature type="transmembrane region" description="Helical" evidence="1">
    <location>
        <begin position="220"/>
        <end position="244"/>
    </location>
</feature>
<proteinExistence type="predicted"/>
<keyword evidence="1" id="KW-1133">Transmembrane helix</keyword>
<accession>A0ABT2HIY7</accession>
<comment type="caution">
    <text evidence="2">The sequence shown here is derived from an EMBL/GenBank/DDBJ whole genome shotgun (WGS) entry which is preliminary data.</text>
</comment>
<feature type="transmembrane region" description="Helical" evidence="1">
    <location>
        <begin position="197"/>
        <end position="213"/>
    </location>
</feature>
<feature type="transmembrane region" description="Helical" evidence="1">
    <location>
        <begin position="342"/>
        <end position="366"/>
    </location>
</feature>
<dbReference type="RefSeq" id="WP_141860241.1">
    <property type="nucleotide sequence ID" value="NZ_BMNV01000007.1"/>
</dbReference>
<name>A0ABT2HIY7_9MICO</name>
<evidence type="ECO:0000256" key="1">
    <source>
        <dbReference type="SAM" id="Phobius"/>
    </source>
</evidence>
<evidence type="ECO:0000313" key="2">
    <source>
        <dbReference type="EMBL" id="MCS6523219.1"/>
    </source>
</evidence>
<feature type="transmembrane region" description="Helical" evidence="1">
    <location>
        <begin position="145"/>
        <end position="164"/>
    </location>
</feature>
<dbReference type="GeneID" id="95322983"/>
<dbReference type="Proteomes" id="UP001652264">
    <property type="component" value="Unassembled WGS sequence"/>
</dbReference>
<dbReference type="EMBL" id="JANVAD010000005">
    <property type="protein sequence ID" value="MCS6523219.1"/>
    <property type="molecule type" value="Genomic_DNA"/>
</dbReference>
<organism evidence="2 3">
    <name type="scientific">Curtobacterium citreum</name>
    <dbReference type="NCBI Taxonomy" id="2036"/>
    <lineage>
        <taxon>Bacteria</taxon>
        <taxon>Bacillati</taxon>
        <taxon>Actinomycetota</taxon>
        <taxon>Actinomycetes</taxon>
        <taxon>Micrococcales</taxon>
        <taxon>Microbacteriaceae</taxon>
        <taxon>Curtobacterium</taxon>
    </lineage>
</organism>
<feature type="transmembrane region" description="Helical" evidence="1">
    <location>
        <begin position="65"/>
        <end position="87"/>
    </location>
</feature>
<feature type="transmembrane region" description="Helical" evidence="1">
    <location>
        <begin position="373"/>
        <end position="394"/>
    </location>
</feature>
<gene>
    <name evidence="2" type="ORF">NYQ28_11640</name>
</gene>
<keyword evidence="1" id="KW-0812">Transmembrane</keyword>
<evidence type="ECO:0008006" key="4">
    <source>
        <dbReference type="Google" id="ProtNLM"/>
    </source>
</evidence>
<reference evidence="2 3" key="1">
    <citation type="submission" date="2022-08" db="EMBL/GenBank/DDBJ databases">
        <title>Taxonomy of Curtobacterium flaccumfaciens.</title>
        <authorList>
            <person name="Osdaghi E."/>
            <person name="Taghavi S.M."/>
            <person name="Hamidizade M."/>
            <person name="Abachi H."/>
            <person name="Fazliarab A."/>
            <person name="Baeyen S."/>
            <person name="Portier P."/>
            <person name="Van Vaerenbergh J."/>
            <person name="Jacques M.-A."/>
        </authorList>
    </citation>
    <scope>NUCLEOTIDE SEQUENCE [LARGE SCALE GENOMIC DNA]</scope>
    <source>
        <strain evidence="2 3">LMG8786T</strain>
    </source>
</reference>
<protein>
    <recommendedName>
        <fullName evidence="4">Oligosaccharide repeat unit polymerase</fullName>
    </recommendedName>
</protein>